<dbReference type="SUPFAM" id="SSF52540">
    <property type="entry name" value="P-loop containing nucleoside triphosphate hydrolases"/>
    <property type="match status" value="1"/>
</dbReference>
<gene>
    <name evidence="11" type="ORF">SK3146_04017</name>
</gene>
<feature type="region of interest" description="Disordered" evidence="7">
    <location>
        <begin position="1"/>
        <end position="43"/>
    </location>
</feature>
<evidence type="ECO:0000256" key="6">
    <source>
        <dbReference type="ARBA" id="ARBA00023136"/>
    </source>
</evidence>
<feature type="transmembrane region" description="Helical" evidence="8">
    <location>
        <begin position="298"/>
        <end position="316"/>
    </location>
</feature>
<name>A0ABY4RQK4_9BACL</name>
<dbReference type="CDD" id="cd18547">
    <property type="entry name" value="ABC_6TM_Tm288_like"/>
    <property type="match status" value="1"/>
</dbReference>
<feature type="transmembrane region" description="Helical" evidence="8">
    <location>
        <begin position="66"/>
        <end position="93"/>
    </location>
</feature>
<dbReference type="InterPro" id="IPR017871">
    <property type="entry name" value="ABC_transporter-like_CS"/>
</dbReference>
<dbReference type="InterPro" id="IPR027417">
    <property type="entry name" value="P-loop_NTPase"/>
</dbReference>
<reference evidence="11" key="1">
    <citation type="submission" date="2018-02" db="EMBL/GenBank/DDBJ databases">
        <authorList>
            <person name="Kim S.-K."/>
            <person name="Jung H.-I."/>
            <person name="Lee S.-W."/>
        </authorList>
    </citation>
    <scope>NUCLEOTIDE SEQUENCE</scope>
    <source>
        <strain evidence="11">SK3146</strain>
    </source>
</reference>
<keyword evidence="4 11" id="KW-0067">ATP-binding</keyword>
<sequence length="625" mass="68724">MAESNRDTQTASSARPMSPPMGMGGPMGGGPGGPGGPGRGMMAKVRPKNTRATLQRIWHYLRRQRAGLISVFILTVIGSGLALAGPYMIGLAIDKYIIPHDYGGLIRLCAALLAIYVLSAAMTWAQAYVMTGVSQRTVCELRADLFAKIQKLPLQFFDSRTHGELMSRTTNDIENVSNTLNQSVTQLISSVITVAGALLFMLKLNIWLTLLSLVTIPLVMFVTGKISGYTRKHFSGQQKHLGEINGFIEETVSGQKVVKSFRREAKTIEQFNDINTKLRDVGTKAQIFSGMMGPVMNVLNNISFALIAAVGGWMVLNDMSTIGIIVSFLNYSKQFGRPINDLANQFNMIQSGVAGAERVFEIMDTKTEYEDATASRELRQVKGEVVLNGVSFGYKPDVPVLKNVSLTANPGDTIALVGPTGAGKTTIINLLTRFYDIQEGTITIDGQRIRDLDKDQLRRQLGIVLQDAYLFADTIRENIRYGRLDATNEQIEDAARLANADGFIRKLPQGYDTVLSAEGSNLSQGQRQLITIARAILADPAILILDEATSSVDTRTEMHIQEAMNSLMKGRTSFVIAHRLSTIREADQILVINGGEIIERGTHQQLLDRQGFYYELYNSQFKRVG</sequence>
<evidence type="ECO:0000259" key="10">
    <source>
        <dbReference type="PROSITE" id="PS50929"/>
    </source>
</evidence>
<evidence type="ECO:0000256" key="1">
    <source>
        <dbReference type="ARBA" id="ARBA00004651"/>
    </source>
</evidence>
<reference evidence="11" key="2">
    <citation type="journal article" date="2021" name="J Anim Sci Technol">
        <title>Complete genome sequence of Paenibacillus konkukensis sp. nov. SK3146 as a potential probiotic strain.</title>
        <authorList>
            <person name="Jung H.I."/>
            <person name="Park S."/>
            <person name="Niu K.M."/>
            <person name="Lee S.W."/>
            <person name="Kothari D."/>
            <person name="Yi K.J."/>
            <person name="Kim S.K."/>
        </authorList>
    </citation>
    <scope>NUCLEOTIDE SEQUENCE</scope>
    <source>
        <strain evidence="11">SK3146</strain>
    </source>
</reference>
<evidence type="ECO:0000256" key="2">
    <source>
        <dbReference type="ARBA" id="ARBA00022692"/>
    </source>
</evidence>
<feature type="transmembrane region" description="Helical" evidence="8">
    <location>
        <begin position="105"/>
        <end position="125"/>
    </location>
</feature>
<evidence type="ECO:0000256" key="4">
    <source>
        <dbReference type="ARBA" id="ARBA00022840"/>
    </source>
</evidence>
<dbReference type="InterPro" id="IPR036640">
    <property type="entry name" value="ABC1_TM_sf"/>
</dbReference>
<evidence type="ECO:0000256" key="7">
    <source>
        <dbReference type="SAM" id="MobiDB-lite"/>
    </source>
</evidence>
<dbReference type="PROSITE" id="PS50929">
    <property type="entry name" value="ABC_TM1F"/>
    <property type="match status" value="1"/>
</dbReference>
<organism evidence="11 12">
    <name type="scientific">Paenibacillus konkukensis</name>
    <dbReference type="NCBI Taxonomy" id="2020716"/>
    <lineage>
        <taxon>Bacteria</taxon>
        <taxon>Bacillati</taxon>
        <taxon>Bacillota</taxon>
        <taxon>Bacilli</taxon>
        <taxon>Bacillales</taxon>
        <taxon>Paenibacillaceae</taxon>
        <taxon>Paenibacillus</taxon>
    </lineage>
</organism>
<dbReference type="InterPro" id="IPR011527">
    <property type="entry name" value="ABC1_TM_dom"/>
</dbReference>
<dbReference type="RefSeq" id="WP_434006805.1">
    <property type="nucleotide sequence ID" value="NZ_CP027059.1"/>
</dbReference>
<dbReference type="Gene3D" id="1.20.1560.10">
    <property type="entry name" value="ABC transporter type 1, transmembrane domain"/>
    <property type="match status" value="1"/>
</dbReference>
<dbReference type="EMBL" id="CP027059">
    <property type="protein sequence ID" value="UQZ84762.1"/>
    <property type="molecule type" value="Genomic_DNA"/>
</dbReference>
<dbReference type="PANTHER" id="PTHR43394">
    <property type="entry name" value="ATP-DEPENDENT PERMEASE MDL1, MITOCHONDRIAL"/>
    <property type="match status" value="1"/>
</dbReference>
<accession>A0ABY4RQK4</accession>
<feature type="transmembrane region" description="Helical" evidence="8">
    <location>
        <begin position="206"/>
        <end position="224"/>
    </location>
</feature>
<dbReference type="Proteomes" id="UP001057134">
    <property type="component" value="Chromosome"/>
</dbReference>
<keyword evidence="6 8" id="KW-0472">Membrane</keyword>
<dbReference type="PROSITE" id="PS50893">
    <property type="entry name" value="ABC_TRANSPORTER_2"/>
    <property type="match status" value="1"/>
</dbReference>
<feature type="domain" description="ABC transmembrane type-1" evidence="10">
    <location>
        <begin position="71"/>
        <end position="351"/>
    </location>
</feature>
<comment type="subcellular location">
    <subcellularLocation>
        <location evidence="1">Cell membrane</location>
        <topology evidence="1">Multi-pass membrane protein</topology>
    </subcellularLocation>
</comment>
<dbReference type="SMART" id="SM00382">
    <property type="entry name" value="AAA"/>
    <property type="match status" value="1"/>
</dbReference>
<dbReference type="Pfam" id="PF00005">
    <property type="entry name" value="ABC_tran"/>
    <property type="match status" value="1"/>
</dbReference>
<evidence type="ECO:0000256" key="8">
    <source>
        <dbReference type="SAM" id="Phobius"/>
    </source>
</evidence>
<evidence type="ECO:0000313" key="11">
    <source>
        <dbReference type="EMBL" id="UQZ84762.1"/>
    </source>
</evidence>
<keyword evidence="12" id="KW-1185">Reference proteome</keyword>
<keyword evidence="5 8" id="KW-1133">Transmembrane helix</keyword>
<dbReference type="GO" id="GO:0005524">
    <property type="term" value="F:ATP binding"/>
    <property type="evidence" value="ECO:0007669"/>
    <property type="project" value="UniProtKB-KW"/>
</dbReference>
<feature type="domain" description="ABC transporter" evidence="9">
    <location>
        <begin position="385"/>
        <end position="619"/>
    </location>
</feature>
<dbReference type="Gene3D" id="3.40.50.300">
    <property type="entry name" value="P-loop containing nucleotide triphosphate hydrolases"/>
    <property type="match status" value="1"/>
</dbReference>
<protein>
    <submittedName>
        <fullName evidence="11">ABC transporter ATP-binding protein</fullName>
    </submittedName>
</protein>
<proteinExistence type="predicted"/>
<evidence type="ECO:0000256" key="3">
    <source>
        <dbReference type="ARBA" id="ARBA00022741"/>
    </source>
</evidence>
<evidence type="ECO:0000259" key="9">
    <source>
        <dbReference type="PROSITE" id="PS50893"/>
    </source>
</evidence>
<dbReference type="InterPro" id="IPR039421">
    <property type="entry name" value="Type_1_exporter"/>
</dbReference>
<dbReference type="SUPFAM" id="SSF90123">
    <property type="entry name" value="ABC transporter transmembrane region"/>
    <property type="match status" value="1"/>
</dbReference>
<feature type="transmembrane region" description="Helical" evidence="8">
    <location>
        <begin position="183"/>
        <end position="200"/>
    </location>
</feature>
<keyword evidence="2 8" id="KW-0812">Transmembrane</keyword>
<dbReference type="PROSITE" id="PS00211">
    <property type="entry name" value="ABC_TRANSPORTER_1"/>
    <property type="match status" value="1"/>
</dbReference>
<dbReference type="PANTHER" id="PTHR43394:SF1">
    <property type="entry name" value="ATP-BINDING CASSETTE SUB-FAMILY B MEMBER 10, MITOCHONDRIAL"/>
    <property type="match status" value="1"/>
</dbReference>
<feature type="compositionally biased region" description="Gly residues" evidence="7">
    <location>
        <begin position="22"/>
        <end position="39"/>
    </location>
</feature>
<dbReference type="InterPro" id="IPR003439">
    <property type="entry name" value="ABC_transporter-like_ATP-bd"/>
</dbReference>
<evidence type="ECO:0000256" key="5">
    <source>
        <dbReference type="ARBA" id="ARBA00022989"/>
    </source>
</evidence>
<dbReference type="InterPro" id="IPR003593">
    <property type="entry name" value="AAA+_ATPase"/>
</dbReference>
<dbReference type="CDD" id="cd03254">
    <property type="entry name" value="ABCC_Glucan_exporter_like"/>
    <property type="match status" value="1"/>
</dbReference>
<evidence type="ECO:0000313" key="12">
    <source>
        <dbReference type="Proteomes" id="UP001057134"/>
    </source>
</evidence>
<keyword evidence="3" id="KW-0547">Nucleotide-binding</keyword>
<dbReference type="Pfam" id="PF00664">
    <property type="entry name" value="ABC_membrane"/>
    <property type="match status" value="1"/>
</dbReference>